<dbReference type="GO" id="GO:0008270">
    <property type="term" value="F:zinc ion binding"/>
    <property type="evidence" value="ECO:0007669"/>
    <property type="project" value="UniProtKB-UniRule"/>
</dbReference>
<comment type="catalytic activity">
    <reaction evidence="12">
        <text>Couples ATP hydrolysis with the unwinding of duplex DNA by translocating in the 3'-5' direction.</text>
        <dbReference type="EC" id="5.6.2.4"/>
    </reaction>
</comment>
<feature type="binding site" evidence="12">
    <location>
        <position position="451"/>
    </location>
    <ligand>
        <name>Zn(2+)</name>
        <dbReference type="ChEBI" id="CHEBI:29105"/>
        <label>2</label>
    </ligand>
</feature>
<dbReference type="GO" id="GO:0016887">
    <property type="term" value="F:ATP hydrolysis activity"/>
    <property type="evidence" value="ECO:0007669"/>
    <property type="project" value="RHEA"/>
</dbReference>
<evidence type="ECO:0000256" key="12">
    <source>
        <dbReference type="HAMAP-Rule" id="MF_00983"/>
    </source>
</evidence>
<comment type="catalytic activity">
    <reaction evidence="11 12">
        <text>ATP + H2O = ADP + phosphate + H(+)</text>
        <dbReference type="Rhea" id="RHEA:13065"/>
        <dbReference type="ChEBI" id="CHEBI:15377"/>
        <dbReference type="ChEBI" id="CHEBI:15378"/>
        <dbReference type="ChEBI" id="CHEBI:30616"/>
        <dbReference type="ChEBI" id="CHEBI:43474"/>
        <dbReference type="ChEBI" id="CHEBI:456216"/>
        <dbReference type="EC" id="5.6.2.4"/>
    </reaction>
</comment>
<keyword evidence="1 12" id="KW-0639">Primosome</keyword>
<feature type="binding site" evidence="12">
    <location>
        <position position="439"/>
    </location>
    <ligand>
        <name>Zn(2+)</name>
        <dbReference type="ChEBI" id="CHEBI:29105"/>
        <label>1</label>
    </ligand>
</feature>
<feature type="binding site" evidence="12">
    <location>
        <position position="466"/>
    </location>
    <ligand>
        <name>Zn(2+)</name>
        <dbReference type="ChEBI" id="CHEBI:29105"/>
        <label>2</label>
    </ligand>
</feature>
<dbReference type="SMART" id="SM00490">
    <property type="entry name" value="HELICc"/>
    <property type="match status" value="1"/>
</dbReference>
<organism evidence="15 16">
    <name type="scientific">Thermoanaerobacterium thermosaccharolyticum (strain ATCC 7956 / DSM 571 / NCIMB 9385 / NCA 3814 / NCTC 13789 / WDCM 00135 / 2032)</name>
    <name type="common">Clostridium thermosaccharolyticum</name>
    <dbReference type="NCBI Taxonomy" id="580327"/>
    <lineage>
        <taxon>Bacteria</taxon>
        <taxon>Bacillati</taxon>
        <taxon>Bacillota</taxon>
        <taxon>Clostridia</taxon>
        <taxon>Thermoanaerobacterales</taxon>
        <taxon>Thermoanaerobacteraceae</taxon>
        <taxon>Thermoanaerobacterium</taxon>
    </lineage>
</organism>
<dbReference type="PROSITE" id="PS51194">
    <property type="entry name" value="HELICASE_CTER"/>
    <property type="match status" value="1"/>
</dbReference>
<dbReference type="InterPro" id="IPR005259">
    <property type="entry name" value="PriA"/>
</dbReference>
<comment type="similarity">
    <text evidence="12">Belongs to the helicase family. PriA subfamily.</text>
</comment>
<protein>
    <recommendedName>
        <fullName evidence="12">Replication restart protein PriA</fullName>
    </recommendedName>
    <alternativeName>
        <fullName evidence="12">ATP-dependent DNA helicase PriA</fullName>
        <ecNumber evidence="12">5.6.2.4</ecNumber>
    </alternativeName>
    <alternativeName>
        <fullName evidence="12">DNA 3'-5' helicase PriA</fullName>
    </alternativeName>
</protein>
<dbReference type="EMBL" id="CP002171">
    <property type="protein sequence ID" value="ADL69038.1"/>
    <property type="molecule type" value="Genomic_DNA"/>
</dbReference>
<dbReference type="Pfam" id="PF17764">
    <property type="entry name" value="PriA_3primeBD"/>
    <property type="match status" value="1"/>
</dbReference>
<dbReference type="Gene3D" id="3.40.50.300">
    <property type="entry name" value="P-loop containing nucleotide triphosphate hydrolases"/>
    <property type="match status" value="2"/>
</dbReference>
<evidence type="ECO:0000256" key="7">
    <source>
        <dbReference type="ARBA" id="ARBA00022833"/>
    </source>
</evidence>
<evidence type="ECO:0000256" key="4">
    <source>
        <dbReference type="ARBA" id="ARBA00022741"/>
    </source>
</evidence>
<reference evidence="15 16" key="1">
    <citation type="submission" date="2010-08" db="EMBL/GenBank/DDBJ databases">
        <title>Complete sequence of Thermoanaerobacterium thermosaccharolyticum DSM 571.</title>
        <authorList>
            <consortium name="US DOE Joint Genome Institute"/>
            <person name="Lucas S."/>
            <person name="Copeland A."/>
            <person name="Lapidus A."/>
            <person name="Cheng J.-F."/>
            <person name="Bruce D."/>
            <person name="Goodwin L."/>
            <person name="Pitluck S."/>
            <person name="Teshima H."/>
            <person name="Detter J.C."/>
            <person name="Han C."/>
            <person name="Tapia R."/>
            <person name="Land M."/>
            <person name="Hauser L."/>
            <person name="Chang Y.-J."/>
            <person name="Jeffries C."/>
            <person name="Kyrpides N."/>
            <person name="Ivanova N."/>
            <person name="Mikhailova N."/>
            <person name="Hemme C.L."/>
            <person name="Woyke T."/>
        </authorList>
    </citation>
    <scope>NUCLEOTIDE SEQUENCE [LARGE SCALE GENOMIC DNA]</scope>
    <source>
        <strain evidence="16">ATCC 7956 / DSM 571 / NCIMB 9385 / NCA 3814 / NCTC 13789 / WDCM 00135 / 2032</strain>
    </source>
</reference>
<dbReference type="GO" id="GO:1990077">
    <property type="term" value="C:primosome complex"/>
    <property type="evidence" value="ECO:0007669"/>
    <property type="project" value="UniProtKB-UniRule"/>
</dbReference>
<dbReference type="SUPFAM" id="SSF52540">
    <property type="entry name" value="P-loop containing nucleoside triphosphate hydrolases"/>
    <property type="match status" value="2"/>
</dbReference>
<keyword evidence="9 12" id="KW-0238">DNA-binding</keyword>
<dbReference type="STRING" id="580327.Tthe_1528"/>
<comment type="cofactor">
    <cofactor evidence="12">
        <name>Zn(2+)</name>
        <dbReference type="ChEBI" id="CHEBI:29105"/>
    </cofactor>
    <text evidence="12">Binds 2 zinc ions per subunit.</text>
</comment>
<dbReference type="GO" id="GO:0005524">
    <property type="term" value="F:ATP binding"/>
    <property type="evidence" value="ECO:0007669"/>
    <property type="project" value="UniProtKB-UniRule"/>
</dbReference>
<dbReference type="GO" id="GO:0006270">
    <property type="term" value="P:DNA replication initiation"/>
    <property type="evidence" value="ECO:0007669"/>
    <property type="project" value="TreeGrafter"/>
</dbReference>
<feature type="binding site" evidence="12">
    <location>
        <position position="442"/>
    </location>
    <ligand>
        <name>Zn(2+)</name>
        <dbReference type="ChEBI" id="CHEBI:29105"/>
        <label>1</label>
    </ligand>
</feature>
<keyword evidence="3 12" id="KW-0479">Metal-binding</keyword>
<dbReference type="HOGENOM" id="CLU_013353_3_1_9"/>
<feature type="binding site" evidence="12">
    <location>
        <position position="482"/>
    </location>
    <ligand>
        <name>Zn(2+)</name>
        <dbReference type="ChEBI" id="CHEBI:29105"/>
        <label>1</label>
    </ligand>
</feature>
<comment type="function">
    <text evidence="12">Initiates the restart of stalled replication forks, which reloads the replicative helicase on sites other than the origin of replication. Recognizes and binds to abandoned replication forks and remodels them to uncover a helicase loading site. Promotes assembly of the primosome at these replication forks.</text>
</comment>
<feature type="binding site" evidence="12">
    <location>
        <position position="479"/>
    </location>
    <ligand>
        <name>Zn(2+)</name>
        <dbReference type="ChEBI" id="CHEBI:29105"/>
        <label>1</label>
    </ligand>
</feature>
<dbReference type="GO" id="GO:0006310">
    <property type="term" value="P:DNA recombination"/>
    <property type="evidence" value="ECO:0007669"/>
    <property type="project" value="InterPro"/>
</dbReference>
<dbReference type="AlphaFoldDB" id="D9TNR9"/>
<evidence type="ECO:0000256" key="8">
    <source>
        <dbReference type="ARBA" id="ARBA00022840"/>
    </source>
</evidence>
<dbReference type="GO" id="GO:0006302">
    <property type="term" value="P:double-strand break repair"/>
    <property type="evidence" value="ECO:0007669"/>
    <property type="project" value="InterPro"/>
</dbReference>
<dbReference type="GO" id="GO:0006269">
    <property type="term" value="P:DNA replication, synthesis of primer"/>
    <property type="evidence" value="ECO:0007669"/>
    <property type="project" value="UniProtKB-KW"/>
</dbReference>
<dbReference type="GO" id="GO:0043138">
    <property type="term" value="F:3'-5' DNA helicase activity"/>
    <property type="evidence" value="ECO:0007669"/>
    <property type="project" value="UniProtKB-EC"/>
</dbReference>
<name>D9TNR9_THETC</name>
<evidence type="ECO:0000256" key="11">
    <source>
        <dbReference type="ARBA" id="ARBA00048988"/>
    </source>
</evidence>
<keyword evidence="6 12" id="KW-0347">Helicase</keyword>
<evidence type="ECO:0000256" key="5">
    <source>
        <dbReference type="ARBA" id="ARBA00022801"/>
    </source>
</evidence>
<keyword evidence="16" id="KW-1185">Reference proteome</keyword>
<evidence type="ECO:0000256" key="10">
    <source>
        <dbReference type="ARBA" id="ARBA00023235"/>
    </source>
</evidence>
<dbReference type="Pfam" id="PF00270">
    <property type="entry name" value="DEAD"/>
    <property type="match status" value="1"/>
</dbReference>
<dbReference type="InterPro" id="IPR041222">
    <property type="entry name" value="PriA_3primeBD"/>
</dbReference>
<keyword evidence="5 12" id="KW-0378">Hydrolase</keyword>
<dbReference type="InterPro" id="IPR036390">
    <property type="entry name" value="WH_DNA-bd_sf"/>
</dbReference>
<sequence length="735" mass="84220">MGVYMFADVVLNEFSRNIDRILTYRVPDDIKNLKIGSRVLVPVNKSFVEGYAINLSEKIEIPIEKVKPIMRVLDDFTVFDEKLLNLAIWMRDYYKCNLSESLQCIIPSGIKNGIKKVKKVTLNKGYLDDASITPRQFEILNYLKDNGTVLLSDLVKDLNISYSTVNSLARKGIICVYYDEVNRLKMSDYKKTDKLIPTKEQEFVINEVKHSIGRNVFEKYLLFGVTGSGKTEVYLQLIEKCIEEGKESIVLVPEISLTPQTIERFISRFGNLVAVLHSGLSDGERFDEWRRIKNGEVKVVVGVRNAIFAPFSNIGLIIIDEEHENTYKQSDFKPKYNVKEVAEKRCEIEKAVLLLGSATPQIESYYKALRNEYKLLKLKERIGLELPEVDVVNMSRELADGNNSIFSRKLYKEIRENLMKGEQTILFLNRRGYSSFVMCRDCGYVPECPNCDISLTFHANESKLRCHYCGYNINTVYVCPKCGSRRVRYLGIGTERVEKEVKKLFPRSRVLRMDIDTTKTKGAHEKIFNEFKNGNADILIGTQMISKGFDIPNVTLVGVILADVTLNIPDFRSGERTFQLLTQVAGRAGRGSKPGRVIIQTYEEDNYSIISAKNQDYESFYKEEIRYRETYMYPPFTHLLNIVVSGPIKNDVVTCAASVYNLIYKTINKSVKKSYNKVLGPSSAPIERIKNNYRWQIIIKSSERAILQDVCDVLNTLKFHKGIKISFDLDPLNLI</sequence>
<evidence type="ECO:0000256" key="6">
    <source>
        <dbReference type="ARBA" id="ARBA00022806"/>
    </source>
</evidence>
<dbReference type="Proteomes" id="UP000001626">
    <property type="component" value="Chromosome"/>
</dbReference>
<dbReference type="eggNOG" id="COG1198">
    <property type="taxonomic scope" value="Bacteria"/>
</dbReference>
<keyword evidence="8 12" id="KW-0067">ATP-binding</keyword>
<feature type="domain" description="Helicase ATP-binding" evidence="13">
    <location>
        <begin position="211"/>
        <end position="378"/>
    </location>
</feature>
<proteinExistence type="inferred from homology"/>
<evidence type="ECO:0000256" key="9">
    <source>
        <dbReference type="ARBA" id="ARBA00023125"/>
    </source>
</evidence>
<evidence type="ECO:0000256" key="2">
    <source>
        <dbReference type="ARBA" id="ARBA00022705"/>
    </source>
</evidence>
<feature type="binding site" evidence="12">
    <location>
        <position position="469"/>
    </location>
    <ligand>
        <name>Zn(2+)</name>
        <dbReference type="ChEBI" id="CHEBI:29105"/>
        <label>2</label>
    </ligand>
</feature>
<evidence type="ECO:0000259" key="14">
    <source>
        <dbReference type="PROSITE" id="PS51194"/>
    </source>
</evidence>
<dbReference type="InterPro" id="IPR014001">
    <property type="entry name" value="Helicase_ATP-bd"/>
</dbReference>
<keyword evidence="7 12" id="KW-0862">Zinc</keyword>
<dbReference type="KEGG" id="ttm:Tthe_1528"/>
<keyword evidence="2 12" id="KW-0235">DNA replication</keyword>
<evidence type="ECO:0000259" key="13">
    <source>
        <dbReference type="PROSITE" id="PS51192"/>
    </source>
</evidence>
<dbReference type="InterPro" id="IPR042115">
    <property type="entry name" value="PriA_3primeBD_sf"/>
</dbReference>
<dbReference type="FunFam" id="3.40.50.300:FF:000489">
    <property type="entry name" value="Primosome assembly protein PriA"/>
    <property type="match status" value="1"/>
</dbReference>
<comment type="subunit">
    <text evidence="12">Component of the replication restart primosome.</text>
</comment>
<dbReference type="Pfam" id="PF00271">
    <property type="entry name" value="Helicase_C"/>
    <property type="match status" value="1"/>
</dbReference>
<dbReference type="Pfam" id="PF18319">
    <property type="entry name" value="Zn_ribbon_PriA"/>
    <property type="match status" value="1"/>
</dbReference>
<dbReference type="EC" id="5.6.2.4" evidence="12"/>
<dbReference type="PANTHER" id="PTHR30580:SF0">
    <property type="entry name" value="PRIMOSOMAL PROTEIN N"/>
    <property type="match status" value="1"/>
</dbReference>
<feature type="binding site" evidence="12">
    <location>
        <position position="448"/>
    </location>
    <ligand>
        <name>Zn(2+)</name>
        <dbReference type="ChEBI" id="CHEBI:29105"/>
        <label>2</label>
    </ligand>
</feature>
<evidence type="ECO:0000313" key="15">
    <source>
        <dbReference type="EMBL" id="ADL69038.1"/>
    </source>
</evidence>
<evidence type="ECO:0000256" key="1">
    <source>
        <dbReference type="ARBA" id="ARBA00022515"/>
    </source>
</evidence>
<evidence type="ECO:0000256" key="3">
    <source>
        <dbReference type="ARBA" id="ARBA00022723"/>
    </source>
</evidence>
<dbReference type="CDD" id="cd18804">
    <property type="entry name" value="SF2_C_priA"/>
    <property type="match status" value="1"/>
</dbReference>
<dbReference type="NCBIfam" id="NF004066">
    <property type="entry name" value="PRK05580.1-3"/>
    <property type="match status" value="1"/>
</dbReference>
<dbReference type="Gene3D" id="3.40.1440.60">
    <property type="entry name" value="PriA, 3(prime) DNA-binding domain"/>
    <property type="match status" value="1"/>
</dbReference>
<dbReference type="SMART" id="SM00487">
    <property type="entry name" value="DEXDc"/>
    <property type="match status" value="1"/>
</dbReference>
<dbReference type="CDD" id="cd17929">
    <property type="entry name" value="DEXHc_priA"/>
    <property type="match status" value="1"/>
</dbReference>
<dbReference type="NCBIfam" id="TIGR00595">
    <property type="entry name" value="priA"/>
    <property type="match status" value="1"/>
</dbReference>
<evidence type="ECO:0000313" key="16">
    <source>
        <dbReference type="Proteomes" id="UP000001626"/>
    </source>
</evidence>
<dbReference type="InterPro" id="IPR011545">
    <property type="entry name" value="DEAD/DEAH_box_helicase_dom"/>
</dbReference>
<dbReference type="InterPro" id="IPR040498">
    <property type="entry name" value="PriA_CRR"/>
</dbReference>
<accession>D9TNR9</accession>
<dbReference type="InterPro" id="IPR001650">
    <property type="entry name" value="Helicase_C-like"/>
</dbReference>
<feature type="domain" description="Helicase C-terminal" evidence="14">
    <location>
        <begin position="472"/>
        <end position="633"/>
    </location>
</feature>
<dbReference type="SUPFAM" id="SSF46785">
    <property type="entry name" value="Winged helix' DNA-binding domain"/>
    <property type="match status" value="1"/>
</dbReference>
<dbReference type="Pfam" id="PF18074">
    <property type="entry name" value="PriA_C"/>
    <property type="match status" value="1"/>
</dbReference>
<dbReference type="GO" id="GO:0003677">
    <property type="term" value="F:DNA binding"/>
    <property type="evidence" value="ECO:0007669"/>
    <property type="project" value="UniProtKB-UniRule"/>
</dbReference>
<dbReference type="PROSITE" id="PS51192">
    <property type="entry name" value="HELICASE_ATP_BIND_1"/>
    <property type="match status" value="1"/>
</dbReference>
<dbReference type="InterPro" id="IPR027417">
    <property type="entry name" value="P-loop_NTPase"/>
</dbReference>
<dbReference type="InterPro" id="IPR041236">
    <property type="entry name" value="PriA_C"/>
</dbReference>
<keyword evidence="10 12" id="KW-0413">Isomerase</keyword>
<dbReference type="HAMAP" id="MF_00983">
    <property type="entry name" value="PriA"/>
    <property type="match status" value="1"/>
</dbReference>
<gene>
    <name evidence="12" type="primary">priA</name>
    <name evidence="15" type="ordered locus">Tthe_1528</name>
</gene>
<dbReference type="PANTHER" id="PTHR30580">
    <property type="entry name" value="PRIMOSOMAL PROTEIN N"/>
    <property type="match status" value="1"/>
</dbReference>
<keyword evidence="4 12" id="KW-0547">Nucleotide-binding</keyword>